<feature type="chain" id="PRO_5020296402" evidence="2">
    <location>
        <begin position="21"/>
        <end position="713"/>
    </location>
</feature>
<reference evidence="3 4" key="1">
    <citation type="submission" date="2018-02" db="EMBL/GenBank/DDBJ databases">
        <title>Mycoplasma marinum and Mycoplasma todarodis sp. nov., moderately halophilic and psychrotolerant mycoplasmas isolated from cephalopods.</title>
        <authorList>
            <person name="Viver T."/>
        </authorList>
    </citation>
    <scope>NUCLEOTIDE SEQUENCE [LARGE SCALE GENOMIC DNA]</scope>
    <source>
        <strain evidence="3 4">5H</strain>
    </source>
</reference>
<dbReference type="EMBL" id="PSZP01000025">
    <property type="protein sequence ID" value="TCG10698.1"/>
    <property type="molecule type" value="Genomic_DNA"/>
</dbReference>
<evidence type="ECO:0000256" key="2">
    <source>
        <dbReference type="SAM" id="SignalP"/>
    </source>
</evidence>
<organism evidence="3 4">
    <name type="scientific">Mycoplasma todarodis</name>
    <dbReference type="NCBI Taxonomy" id="1937191"/>
    <lineage>
        <taxon>Bacteria</taxon>
        <taxon>Bacillati</taxon>
        <taxon>Mycoplasmatota</taxon>
        <taxon>Mollicutes</taxon>
        <taxon>Mycoplasmataceae</taxon>
        <taxon>Mycoplasma</taxon>
    </lineage>
</organism>
<evidence type="ECO:0000256" key="1">
    <source>
        <dbReference type="SAM" id="Coils"/>
    </source>
</evidence>
<protein>
    <submittedName>
        <fullName evidence="3">Uncharacterized protein</fullName>
    </submittedName>
</protein>
<keyword evidence="4" id="KW-1185">Reference proteome</keyword>
<gene>
    <name evidence="3" type="ORF">C4B25_03240</name>
</gene>
<dbReference type="Proteomes" id="UP000291072">
    <property type="component" value="Unassembled WGS sequence"/>
</dbReference>
<proteinExistence type="predicted"/>
<feature type="coiled-coil region" evidence="1">
    <location>
        <begin position="56"/>
        <end position="83"/>
    </location>
</feature>
<keyword evidence="1" id="KW-0175">Coiled coil</keyword>
<dbReference type="RefSeq" id="WP_131613613.1">
    <property type="nucleotide sequence ID" value="NZ_PSZP01000025.1"/>
</dbReference>
<dbReference type="AlphaFoldDB" id="A0A4V2NHZ3"/>
<name>A0A4V2NHZ3_9MOLU</name>
<evidence type="ECO:0000313" key="3">
    <source>
        <dbReference type="EMBL" id="TCG10698.1"/>
    </source>
</evidence>
<accession>A0A4V2NHZ3</accession>
<sequence length="713" mass="79829">MFKKAMIGGGLLLATGALTATTTLYITESNKFEEKLINSYMNKIVGQLNGLEEFDHKETKVSLSELKQEIENKIKEHKEKNLSKHEIFREVVNDEIKKKLNRIKEESVENLKNNPTHAGLNALITLYENEVNDSFQETINLYENGYVGAHDLNYYSTAFKNVVHNTDFQIVKNTLDVRKEEVANNKTNLDKYSEEIQGLLKGLEAATQSLSLTGSSVETLVETKFSDFETKIANLLETIGKNITENEKLTLDESKLNTTSALKPLLESFNELKDGYYAFKSIVDGFITIQKDLATSHKSKIEVMTAFVNNSTTSLIAIIDAVDKLKSETETLSKNQTEKTEKLKEIEEAIGTFEATSSNNLSEHIASMALVLTNLNSLNSTNTLDLTSLKAKLLEIQNKNNNQSTKVVDLKTIQELLQSQNGGLSEKMNLLDKKVDDLKVIVTALKVESDNNSSIQTGLKTTLDSLEASLATIEANKPNAVHVVDNSDSITALTALLATLQTNQDALNTRLLSLKSTIDTYSKKLDNISLWIAGIMTTMDNMVKSLADKGLDITSNENYIYATKERINALESNYDTFNKRLTNVENDYGRILTNDYSLLYQSTGKNSGINKQQKLTSVVDLKTRSELTIAYTINGFEQTIKLALNPSNLKTRPSALIYYGGETRTVSGGTTWWRWRIDINLSVNSINFYKLEWSNGWGWYGTGLKIHQVYSER</sequence>
<dbReference type="Gene3D" id="1.10.287.1490">
    <property type="match status" value="1"/>
</dbReference>
<evidence type="ECO:0000313" key="4">
    <source>
        <dbReference type="Proteomes" id="UP000291072"/>
    </source>
</evidence>
<keyword evidence="2" id="KW-0732">Signal</keyword>
<feature type="signal peptide" evidence="2">
    <location>
        <begin position="1"/>
        <end position="20"/>
    </location>
</feature>
<comment type="caution">
    <text evidence="3">The sequence shown here is derived from an EMBL/GenBank/DDBJ whole genome shotgun (WGS) entry which is preliminary data.</text>
</comment>